<dbReference type="OrthoDB" id="9775877at2"/>
<keyword evidence="2" id="KW-0808">Transferase</keyword>
<dbReference type="GO" id="GO:0016757">
    <property type="term" value="F:glycosyltransferase activity"/>
    <property type="evidence" value="ECO:0007669"/>
    <property type="project" value="UniProtKB-KW"/>
</dbReference>
<proteinExistence type="inferred from homology"/>
<accession>A6DPF5</accession>
<dbReference type="SUPFAM" id="SSF75005">
    <property type="entry name" value="Arabinanase/levansucrase/invertase"/>
    <property type="match status" value="1"/>
</dbReference>
<dbReference type="STRING" id="313628.LNTAR_05734"/>
<dbReference type="InterPro" id="IPR007184">
    <property type="entry name" value="Mannoside_phosphorylase"/>
</dbReference>
<dbReference type="Proteomes" id="UP000004947">
    <property type="component" value="Unassembled WGS sequence"/>
</dbReference>
<gene>
    <name evidence="4" type="ORF">LNTAR_05734</name>
</gene>
<evidence type="ECO:0000313" key="4">
    <source>
        <dbReference type="EMBL" id="EDM26451.1"/>
    </source>
</evidence>
<keyword evidence="1" id="KW-0328">Glycosyltransferase</keyword>
<protein>
    <submittedName>
        <fullName evidence="4">Unknwon conserved protein</fullName>
    </submittedName>
</protein>
<reference evidence="4 5" key="1">
    <citation type="journal article" date="2010" name="J. Bacteriol.">
        <title>Genome sequence of Lentisphaera araneosa HTCC2155T, the type species of the order Lentisphaerales in the phylum Lentisphaerae.</title>
        <authorList>
            <person name="Thrash J.C."/>
            <person name="Cho J.C."/>
            <person name="Vergin K.L."/>
            <person name="Morris R.M."/>
            <person name="Giovannoni S.J."/>
        </authorList>
    </citation>
    <scope>NUCLEOTIDE SEQUENCE [LARGE SCALE GENOMIC DNA]</scope>
    <source>
        <strain evidence="4 5">HTCC2155</strain>
    </source>
</reference>
<dbReference type="AlphaFoldDB" id="A6DPF5"/>
<comment type="similarity">
    <text evidence="3">Belongs to the glycosyl hydrolase 130 family.</text>
</comment>
<dbReference type="PANTHER" id="PTHR34106:SF5">
    <property type="entry name" value="GLYCOSIDASE"/>
    <property type="match status" value="1"/>
</dbReference>
<dbReference type="CDD" id="cd18612">
    <property type="entry name" value="GH130_Lin0857-like"/>
    <property type="match status" value="1"/>
</dbReference>
<sequence length="351" mass="39254">MDIAKRFDANPLISPADVVPSLKGAEVECLLNPGVFQFEGKTFLLMRVAERMEQRDGFLSTLVVDPSSQDGVSVVEFTLDDPKLVYDDARVFSYDGKTYLTTLSHLRLAESEDGVTFKVHEKPLLLGLGEYEDFGMEDCRVTQIEDTYVLTYTAVSEYGPAVGKITTKDWKSFQRDGIMLPPPNKDCAIFEEKIDQKYWCLHRPVVKVDSWSELNIWLASSPDMQHWGNHTCLAKTRPGLWDSQRIGAGAAPIKTEKGWLEIYHGCDESSRYCLGALLLDLDDPTKVIARSNKPIMEPIAKYEQEGFFGNVVFTNGHLVKGDCVRLYYGASDTVICAADLSIKEILTSLGV</sequence>
<dbReference type="Gene3D" id="2.115.10.20">
    <property type="entry name" value="Glycosyl hydrolase domain, family 43"/>
    <property type="match status" value="1"/>
</dbReference>
<evidence type="ECO:0000256" key="3">
    <source>
        <dbReference type="ARBA" id="ARBA00024356"/>
    </source>
</evidence>
<dbReference type="PANTHER" id="PTHR34106">
    <property type="entry name" value="GLYCOSIDASE"/>
    <property type="match status" value="1"/>
</dbReference>
<dbReference type="PIRSF" id="PIRSF016202">
    <property type="entry name" value="PH1107"/>
    <property type="match status" value="1"/>
</dbReference>
<organism evidence="4 5">
    <name type="scientific">Lentisphaera araneosa HTCC2155</name>
    <dbReference type="NCBI Taxonomy" id="313628"/>
    <lineage>
        <taxon>Bacteria</taxon>
        <taxon>Pseudomonadati</taxon>
        <taxon>Lentisphaerota</taxon>
        <taxon>Lentisphaeria</taxon>
        <taxon>Lentisphaerales</taxon>
        <taxon>Lentisphaeraceae</taxon>
        <taxon>Lentisphaera</taxon>
    </lineage>
</organism>
<keyword evidence="5" id="KW-1185">Reference proteome</keyword>
<dbReference type="RefSeq" id="WP_007279737.1">
    <property type="nucleotide sequence ID" value="NZ_ABCK01000016.1"/>
</dbReference>
<dbReference type="Pfam" id="PF04041">
    <property type="entry name" value="Glyco_hydro_130"/>
    <property type="match status" value="1"/>
</dbReference>
<dbReference type="eggNOG" id="COG2152">
    <property type="taxonomic scope" value="Bacteria"/>
</dbReference>
<dbReference type="InterPro" id="IPR023296">
    <property type="entry name" value="Glyco_hydro_beta-prop_sf"/>
</dbReference>
<dbReference type="EMBL" id="ABCK01000016">
    <property type="protein sequence ID" value="EDM26451.1"/>
    <property type="molecule type" value="Genomic_DNA"/>
</dbReference>
<name>A6DPF5_9BACT</name>
<evidence type="ECO:0000313" key="5">
    <source>
        <dbReference type="Proteomes" id="UP000004947"/>
    </source>
</evidence>
<evidence type="ECO:0000256" key="1">
    <source>
        <dbReference type="ARBA" id="ARBA00022676"/>
    </source>
</evidence>
<comment type="caution">
    <text evidence="4">The sequence shown here is derived from an EMBL/GenBank/DDBJ whole genome shotgun (WGS) entry which is preliminary data.</text>
</comment>
<evidence type="ECO:0000256" key="2">
    <source>
        <dbReference type="ARBA" id="ARBA00022679"/>
    </source>
</evidence>